<dbReference type="GO" id="GO:0005524">
    <property type="term" value="F:ATP binding"/>
    <property type="evidence" value="ECO:0007669"/>
    <property type="project" value="UniProtKB-KW"/>
</dbReference>
<dbReference type="GO" id="GO:0016242">
    <property type="term" value="P:negative regulation of macroautophagy"/>
    <property type="evidence" value="ECO:0007669"/>
    <property type="project" value="TreeGrafter"/>
</dbReference>
<dbReference type="GO" id="GO:0044877">
    <property type="term" value="F:protein-containing complex binding"/>
    <property type="evidence" value="ECO:0007669"/>
    <property type="project" value="InterPro"/>
</dbReference>
<dbReference type="GO" id="GO:0004674">
    <property type="term" value="F:protein serine/threonine kinase activity"/>
    <property type="evidence" value="ECO:0007669"/>
    <property type="project" value="UniProtKB-EC"/>
</dbReference>
<dbReference type="GO" id="GO:0031932">
    <property type="term" value="C:TORC2 complex"/>
    <property type="evidence" value="ECO:0007669"/>
    <property type="project" value="TreeGrafter"/>
</dbReference>
<accession>A0A397EDX3</accession>
<dbReference type="PROSITE" id="PS50290">
    <property type="entry name" value="PI3_4_KINASE_3"/>
    <property type="match status" value="1"/>
</dbReference>
<dbReference type="InterPro" id="IPR011009">
    <property type="entry name" value="Kinase-like_dom_sf"/>
</dbReference>
<keyword evidence="3" id="KW-0547">Nucleotide-binding</keyword>
<organism evidence="8 9">
    <name type="scientific">Aphanomyces astaci</name>
    <name type="common">Crayfish plague agent</name>
    <dbReference type="NCBI Taxonomy" id="112090"/>
    <lineage>
        <taxon>Eukaryota</taxon>
        <taxon>Sar</taxon>
        <taxon>Stramenopiles</taxon>
        <taxon>Oomycota</taxon>
        <taxon>Saprolegniomycetes</taxon>
        <taxon>Saprolegniales</taxon>
        <taxon>Verrucalvaceae</taxon>
        <taxon>Aphanomyces</taxon>
    </lineage>
</organism>
<dbReference type="EC" id="2.7.11.1" evidence="1"/>
<dbReference type="SMART" id="SM00146">
    <property type="entry name" value="PI3Kc"/>
    <property type="match status" value="1"/>
</dbReference>
<keyword evidence="5" id="KW-0067">ATP-binding</keyword>
<comment type="caution">
    <text evidence="8">The sequence shown here is derived from an EMBL/GenBank/DDBJ whole genome shotgun (WGS) entry which is preliminary data.</text>
</comment>
<dbReference type="FunFam" id="1.10.1070.11:FF:000029">
    <property type="entry name" value="Serine/threonine-protein kinase TOR"/>
    <property type="match status" value="1"/>
</dbReference>
<dbReference type="PROSITE" id="PS00916">
    <property type="entry name" value="PI3_4_KINASE_2"/>
    <property type="match status" value="1"/>
</dbReference>
<dbReference type="InterPro" id="IPR003152">
    <property type="entry name" value="FATC_dom"/>
</dbReference>
<dbReference type="PROSITE" id="PS00915">
    <property type="entry name" value="PI3_4_KINASE_1"/>
    <property type="match status" value="1"/>
</dbReference>
<dbReference type="VEuPathDB" id="FungiDB:H257_18138"/>
<dbReference type="PANTHER" id="PTHR11139:SF9">
    <property type="entry name" value="SERINE_THREONINE-PROTEIN KINASE MTOR"/>
    <property type="match status" value="1"/>
</dbReference>
<dbReference type="AlphaFoldDB" id="A0A397EDX3"/>
<dbReference type="Pfam" id="PF02260">
    <property type="entry name" value="FATC"/>
    <property type="match status" value="1"/>
</dbReference>
<dbReference type="InterPro" id="IPR036940">
    <property type="entry name" value="PI3/4_kinase_cat_sf"/>
</dbReference>
<keyword evidence="2" id="KW-0808">Transferase</keyword>
<dbReference type="SMART" id="SM01343">
    <property type="entry name" value="FATC"/>
    <property type="match status" value="1"/>
</dbReference>
<dbReference type="Gene3D" id="3.30.1010.10">
    <property type="entry name" value="Phosphatidylinositol 3-kinase Catalytic Subunit, Chain A, domain 4"/>
    <property type="match status" value="1"/>
</dbReference>
<dbReference type="InterPro" id="IPR050517">
    <property type="entry name" value="DDR_Repair_Kinase"/>
</dbReference>
<evidence type="ECO:0000259" key="6">
    <source>
        <dbReference type="PROSITE" id="PS50290"/>
    </source>
</evidence>
<evidence type="ECO:0000256" key="3">
    <source>
        <dbReference type="ARBA" id="ARBA00022741"/>
    </source>
</evidence>
<evidence type="ECO:0000313" key="9">
    <source>
        <dbReference type="Proteomes" id="UP000266643"/>
    </source>
</evidence>
<gene>
    <name evidence="8" type="ORF">DYB30_013808</name>
</gene>
<dbReference type="FunFam" id="3.30.1010.10:FF:000006">
    <property type="entry name" value="Serine/threonine-protein kinase TOR"/>
    <property type="match status" value="1"/>
</dbReference>
<dbReference type="InterPro" id="IPR018936">
    <property type="entry name" value="PI3/4_kinase_CS"/>
</dbReference>
<dbReference type="InterPro" id="IPR009076">
    <property type="entry name" value="FRB_dom"/>
</dbReference>
<evidence type="ECO:0000313" key="8">
    <source>
        <dbReference type="EMBL" id="RHY76930.1"/>
    </source>
</evidence>
<feature type="non-terminal residue" evidence="8">
    <location>
        <position position="1"/>
    </location>
</feature>
<proteinExistence type="predicted"/>
<dbReference type="GO" id="GO:0005634">
    <property type="term" value="C:nucleus"/>
    <property type="evidence" value="ECO:0007669"/>
    <property type="project" value="TreeGrafter"/>
</dbReference>
<dbReference type="SUPFAM" id="SSF56112">
    <property type="entry name" value="Protein kinase-like (PK-like)"/>
    <property type="match status" value="1"/>
</dbReference>
<evidence type="ECO:0000256" key="4">
    <source>
        <dbReference type="ARBA" id="ARBA00022777"/>
    </source>
</evidence>
<dbReference type="PROSITE" id="PS51190">
    <property type="entry name" value="FATC"/>
    <property type="match status" value="1"/>
</dbReference>
<sequence>AKAWTDLYQLTNQTDDLNQAWDIYYNVFNRIKKQIANLSTLELANVGPKLLSVSSLSLAVPGTYKAGVPIIRIQSFGPQLTVLTSKQRPRKVVVNGSNGKAYTFLLKGHEDLRQDERVMQLFGLINTLLANDSDTRKRNLAIERFSVLPLSHTSGLIGWVENTDTLHQLIRDYRESRKIPLNIEYRLMVQMAPDYEKLPIAQKLEAYENALNETTGQDLYKVLWLKSFNAEMWLDRRRNFTRSLAVMSMAGYILGLGDRHPGNLMLDRISGKMVHIDFGDCFDVAIEREKYPETVPFRLTRMLTQAMEVSGLEGTFRHTCEASMRVLRENRDSLMAILEAFVHDPLITWRLLAPHAAPSHAYAEEDKADKEDEVKGRRSSVDSLLVMDDLTFEEDEFDLNAAALKEDDDGGMQPEQLNAKAVKVIECVKKKLRGRDFDEDNKPLSVPAQVDRLIQQATAHENLCQLYYGWCPFW</sequence>
<dbReference type="Proteomes" id="UP000266643">
    <property type="component" value="Unassembled WGS sequence"/>
</dbReference>
<feature type="domain" description="FATC" evidence="7">
    <location>
        <begin position="442"/>
        <end position="474"/>
    </location>
</feature>
<dbReference type="EMBL" id="QUTD01001998">
    <property type="protein sequence ID" value="RHY76930.1"/>
    <property type="molecule type" value="Genomic_DNA"/>
</dbReference>
<keyword evidence="4" id="KW-0418">Kinase</keyword>
<dbReference type="Gene3D" id="1.10.1070.11">
    <property type="entry name" value="Phosphatidylinositol 3-/4-kinase, catalytic domain"/>
    <property type="match status" value="1"/>
</dbReference>
<dbReference type="GO" id="GO:0005737">
    <property type="term" value="C:cytoplasm"/>
    <property type="evidence" value="ECO:0007669"/>
    <property type="project" value="TreeGrafter"/>
</dbReference>
<dbReference type="PANTHER" id="PTHR11139">
    <property type="entry name" value="ATAXIA TELANGIECTASIA MUTATED ATM -RELATED"/>
    <property type="match status" value="1"/>
</dbReference>
<dbReference type="Pfam" id="PF08771">
    <property type="entry name" value="FRB_dom"/>
    <property type="match status" value="1"/>
</dbReference>
<dbReference type="InterPro" id="IPR026683">
    <property type="entry name" value="TOR_cat"/>
</dbReference>
<protein>
    <recommendedName>
        <fullName evidence="1">non-specific serine/threonine protein kinase</fullName>
        <ecNumber evidence="1">2.7.11.1</ecNumber>
    </recommendedName>
</protein>
<evidence type="ECO:0000256" key="2">
    <source>
        <dbReference type="ARBA" id="ARBA00022679"/>
    </source>
</evidence>
<dbReference type="GO" id="GO:0031929">
    <property type="term" value="P:TOR signaling"/>
    <property type="evidence" value="ECO:0007669"/>
    <property type="project" value="TreeGrafter"/>
</dbReference>
<dbReference type="Pfam" id="PF00454">
    <property type="entry name" value="PI3_PI4_kinase"/>
    <property type="match status" value="1"/>
</dbReference>
<name>A0A397EDX3_APHAT</name>
<dbReference type="CDD" id="cd05169">
    <property type="entry name" value="PIKKc_TOR"/>
    <property type="match status" value="1"/>
</dbReference>
<evidence type="ECO:0000256" key="5">
    <source>
        <dbReference type="ARBA" id="ARBA00022840"/>
    </source>
</evidence>
<feature type="domain" description="PI3K/PI4K catalytic" evidence="6">
    <location>
        <begin position="76"/>
        <end position="389"/>
    </location>
</feature>
<reference evidence="8 9" key="1">
    <citation type="submission" date="2018-08" db="EMBL/GenBank/DDBJ databases">
        <title>Aphanomyces genome sequencing and annotation.</title>
        <authorList>
            <person name="Minardi D."/>
            <person name="Oidtmann B."/>
            <person name="Van Der Giezen M."/>
            <person name="Studholme D.J."/>
        </authorList>
    </citation>
    <scope>NUCLEOTIDE SEQUENCE [LARGE SCALE GENOMIC DNA]</scope>
    <source>
        <strain evidence="8 9">D2</strain>
    </source>
</reference>
<dbReference type="InterPro" id="IPR000403">
    <property type="entry name" value="PI3/4_kinase_cat_dom"/>
</dbReference>
<evidence type="ECO:0000259" key="7">
    <source>
        <dbReference type="PROSITE" id="PS51190"/>
    </source>
</evidence>
<evidence type="ECO:0000256" key="1">
    <source>
        <dbReference type="ARBA" id="ARBA00012513"/>
    </source>
</evidence>
<dbReference type="GO" id="GO:0031931">
    <property type="term" value="C:TORC1 complex"/>
    <property type="evidence" value="ECO:0007669"/>
    <property type="project" value="TreeGrafter"/>
</dbReference>